<feature type="transmembrane region" description="Helical" evidence="8">
    <location>
        <begin position="142"/>
        <end position="161"/>
    </location>
</feature>
<dbReference type="OrthoDB" id="4455417at2"/>
<evidence type="ECO:0000256" key="4">
    <source>
        <dbReference type="ARBA" id="ARBA00022475"/>
    </source>
</evidence>
<evidence type="ECO:0000256" key="7">
    <source>
        <dbReference type="ARBA" id="ARBA00023136"/>
    </source>
</evidence>
<dbReference type="GO" id="GO:0033214">
    <property type="term" value="P:siderophore-iron import into cell"/>
    <property type="evidence" value="ECO:0007669"/>
    <property type="project" value="TreeGrafter"/>
</dbReference>
<dbReference type="Proteomes" id="UP000307768">
    <property type="component" value="Unassembled WGS sequence"/>
</dbReference>
<dbReference type="InterPro" id="IPR037294">
    <property type="entry name" value="ABC_BtuC-like"/>
</dbReference>
<keyword evidence="7 8" id="KW-0472">Membrane</keyword>
<reference evidence="9 10" key="1">
    <citation type="submission" date="2019-09" db="EMBL/GenBank/DDBJ databases">
        <title>Mumia zhuanghuii sp. nov. isolated from the intestinal contents of plateau pika (Ochotona curzoniae) in the Qinghai-Tibet plateau of China.</title>
        <authorList>
            <person name="Tian Z."/>
        </authorList>
    </citation>
    <scope>NUCLEOTIDE SEQUENCE [LARGE SCALE GENOMIC DNA]</scope>
    <source>
        <strain evidence="10">350</strain>
    </source>
</reference>
<evidence type="ECO:0000256" key="6">
    <source>
        <dbReference type="ARBA" id="ARBA00022989"/>
    </source>
</evidence>
<keyword evidence="6 8" id="KW-1133">Transmembrane helix</keyword>
<comment type="subcellular location">
    <subcellularLocation>
        <location evidence="1">Cell membrane</location>
        <topology evidence="1">Multi-pass membrane protein</topology>
    </subcellularLocation>
</comment>
<comment type="similarity">
    <text evidence="2">Belongs to the binding-protein-dependent transport system permease family. FecCD subfamily.</text>
</comment>
<evidence type="ECO:0000256" key="3">
    <source>
        <dbReference type="ARBA" id="ARBA00022448"/>
    </source>
</evidence>
<feature type="transmembrane region" description="Helical" evidence="8">
    <location>
        <begin position="35"/>
        <end position="59"/>
    </location>
</feature>
<dbReference type="PANTHER" id="PTHR30472:SF24">
    <property type="entry name" value="FERRIC ENTEROBACTIN TRANSPORT SYSTEM PERMEASE PROTEIN FEPG"/>
    <property type="match status" value="1"/>
</dbReference>
<dbReference type="RefSeq" id="WP_149767669.1">
    <property type="nucleotide sequence ID" value="NZ_VDFQ02000001.1"/>
</dbReference>
<evidence type="ECO:0000256" key="1">
    <source>
        <dbReference type="ARBA" id="ARBA00004651"/>
    </source>
</evidence>
<feature type="transmembrane region" description="Helical" evidence="8">
    <location>
        <begin position="264"/>
        <end position="290"/>
    </location>
</feature>
<dbReference type="Gene3D" id="1.10.3470.10">
    <property type="entry name" value="ABC transporter involved in vitamin B12 uptake, BtuC"/>
    <property type="match status" value="1"/>
</dbReference>
<gene>
    <name evidence="9" type="ORF">FE697_001680</name>
</gene>
<keyword evidence="4" id="KW-1003">Cell membrane</keyword>
<dbReference type="SUPFAM" id="SSF81345">
    <property type="entry name" value="ABC transporter involved in vitamin B12 uptake, BtuC"/>
    <property type="match status" value="1"/>
</dbReference>
<organism evidence="9 10">
    <name type="scientific">Mumia zhuanghuii</name>
    <dbReference type="NCBI Taxonomy" id="2585211"/>
    <lineage>
        <taxon>Bacteria</taxon>
        <taxon>Bacillati</taxon>
        <taxon>Actinomycetota</taxon>
        <taxon>Actinomycetes</taxon>
        <taxon>Propionibacteriales</taxon>
        <taxon>Nocardioidaceae</taxon>
        <taxon>Mumia</taxon>
    </lineage>
</organism>
<dbReference type="GO" id="GO:0022857">
    <property type="term" value="F:transmembrane transporter activity"/>
    <property type="evidence" value="ECO:0007669"/>
    <property type="project" value="InterPro"/>
</dbReference>
<dbReference type="EMBL" id="VDFQ02000001">
    <property type="protein sequence ID" value="KAA1424661.1"/>
    <property type="molecule type" value="Genomic_DNA"/>
</dbReference>
<sequence>MSAATTYPGPAAPSPADVPTALAAHRRRLRRRTTAVVAALCVVVVGLFATMLTVGSYQLPLADVVASVLHVGDDPSVDFVVQGIRLPVALAALGVGLALGLSGVVFQTLLANPLASPDFVGVSSGASLFAAGAIIVVSLNGIATSVAALVGALVSGLLVYALAWRGGVTGYRFILIGIGISQFMLSITAYLVARADIHDAREAMTWIIGSVGMADPGTLQALFAVLLLSVPLLVLLARPLRGLQLGDDSAAALGVRVEAARWGLMTLAIVLVAFATAAAGPIMFVALVAGPLAHRLLGSAPGALLASALVGAALVMMAELVAAHLLPTALPTGVVTGAVGAPYLLWLLVSANRGGRGG</sequence>
<accession>A0A5Q6S373</accession>
<evidence type="ECO:0000313" key="10">
    <source>
        <dbReference type="Proteomes" id="UP000307768"/>
    </source>
</evidence>
<feature type="transmembrane region" description="Helical" evidence="8">
    <location>
        <begin position="79"/>
        <end position="106"/>
    </location>
</feature>
<evidence type="ECO:0000256" key="8">
    <source>
        <dbReference type="SAM" id="Phobius"/>
    </source>
</evidence>
<proteinExistence type="inferred from homology"/>
<dbReference type="Pfam" id="PF01032">
    <property type="entry name" value="FecCD"/>
    <property type="match status" value="1"/>
</dbReference>
<dbReference type="AlphaFoldDB" id="A0A5Q6S373"/>
<name>A0A5Q6S373_9ACTN</name>
<comment type="caution">
    <text evidence="9">The sequence shown here is derived from an EMBL/GenBank/DDBJ whole genome shotgun (WGS) entry which is preliminary data.</text>
</comment>
<evidence type="ECO:0000256" key="2">
    <source>
        <dbReference type="ARBA" id="ARBA00007935"/>
    </source>
</evidence>
<dbReference type="PANTHER" id="PTHR30472">
    <property type="entry name" value="FERRIC ENTEROBACTIN TRANSPORT SYSTEM PERMEASE PROTEIN"/>
    <property type="match status" value="1"/>
</dbReference>
<feature type="transmembrane region" description="Helical" evidence="8">
    <location>
        <begin position="302"/>
        <end position="322"/>
    </location>
</feature>
<evidence type="ECO:0000256" key="5">
    <source>
        <dbReference type="ARBA" id="ARBA00022692"/>
    </source>
</evidence>
<feature type="transmembrane region" description="Helical" evidence="8">
    <location>
        <begin position="329"/>
        <end position="349"/>
    </location>
</feature>
<dbReference type="CDD" id="cd06550">
    <property type="entry name" value="TM_ABC_iron-siderophores_like"/>
    <property type="match status" value="1"/>
</dbReference>
<feature type="transmembrane region" description="Helical" evidence="8">
    <location>
        <begin position="118"/>
        <end position="136"/>
    </location>
</feature>
<dbReference type="InterPro" id="IPR000522">
    <property type="entry name" value="ABC_transptr_permease_BtuC"/>
</dbReference>
<protein>
    <submittedName>
        <fullName evidence="9">Iron chelate uptake ABC transporter family permease subunit</fullName>
    </submittedName>
</protein>
<evidence type="ECO:0000313" key="9">
    <source>
        <dbReference type="EMBL" id="KAA1424661.1"/>
    </source>
</evidence>
<keyword evidence="3" id="KW-0813">Transport</keyword>
<keyword evidence="5 8" id="KW-0812">Transmembrane</keyword>
<dbReference type="GO" id="GO:0005886">
    <property type="term" value="C:plasma membrane"/>
    <property type="evidence" value="ECO:0007669"/>
    <property type="project" value="UniProtKB-SubCell"/>
</dbReference>
<feature type="transmembrane region" description="Helical" evidence="8">
    <location>
        <begin position="173"/>
        <end position="193"/>
    </location>
</feature>